<dbReference type="PANTHER" id="PTHR14947:SF26">
    <property type="entry name" value="RIKEN CDNA D130040H23 GENE"/>
    <property type="match status" value="1"/>
</dbReference>
<evidence type="ECO:0000313" key="1">
    <source>
        <dbReference type="EMBL" id="EGW00314.1"/>
    </source>
</evidence>
<protein>
    <submittedName>
        <fullName evidence="1">Uncharacterized protein</fullName>
    </submittedName>
</protein>
<dbReference type="EMBL" id="JH002884">
    <property type="protein sequence ID" value="EGW00314.1"/>
    <property type="molecule type" value="Genomic_DNA"/>
</dbReference>
<dbReference type="Proteomes" id="UP000001075">
    <property type="component" value="Unassembled WGS sequence"/>
</dbReference>
<gene>
    <name evidence="1" type="ORF">I79_023424</name>
</gene>
<name>G3IHW8_CRIGR</name>
<dbReference type="AlphaFoldDB" id="G3IHW8"/>
<dbReference type="InParanoid" id="G3IHW8"/>
<evidence type="ECO:0000313" key="2">
    <source>
        <dbReference type="Proteomes" id="UP000001075"/>
    </source>
</evidence>
<sequence length="57" mass="6808">MNVINVVKLLRLTITINNINEHILERDPIYVFNVKRPFHKSVNSKNIKEHILERETL</sequence>
<reference evidence="2" key="1">
    <citation type="journal article" date="2011" name="Nat. Biotechnol.">
        <title>The genomic sequence of the Chinese hamster ovary (CHO)-K1 cell line.</title>
        <authorList>
            <person name="Xu X."/>
            <person name="Nagarajan H."/>
            <person name="Lewis N.E."/>
            <person name="Pan S."/>
            <person name="Cai Z."/>
            <person name="Liu X."/>
            <person name="Chen W."/>
            <person name="Xie M."/>
            <person name="Wang W."/>
            <person name="Hammond S."/>
            <person name="Andersen M.R."/>
            <person name="Neff N."/>
            <person name="Passarelli B."/>
            <person name="Koh W."/>
            <person name="Fan H.C."/>
            <person name="Wang J."/>
            <person name="Gui Y."/>
            <person name="Lee K.H."/>
            <person name="Betenbaugh M.J."/>
            <person name="Quake S.R."/>
            <person name="Famili I."/>
            <person name="Palsson B.O."/>
            <person name="Wang J."/>
        </authorList>
    </citation>
    <scope>NUCLEOTIDE SEQUENCE [LARGE SCALE GENOMIC DNA]</scope>
    <source>
        <strain evidence="2">CHO K1 cell line</strain>
    </source>
</reference>
<accession>G3IHW8</accession>
<proteinExistence type="predicted"/>
<dbReference type="PANTHER" id="PTHR14947">
    <property type="entry name" value="ZINC FINGER PROTEIN"/>
    <property type="match status" value="1"/>
</dbReference>
<organism evidence="1 2">
    <name type="scientific">Cricetulus griseus</name>
    <name type="common">Chinese hamster</name>
    <name type="synonym">Cricetulus barabensis griseus</name>
    <dbReference type="NCBI Taxonomy" id="10029"/>
    <lineage>
        <taxon>Eukaryota</taxon>
        <taxon>Metazoa</taxon>
        <taxon>Chordata</taxon>
        <taxon>Craniata</taxon>
        <taxon>Vertebrata</taxon>
        <taxon>Euteleostomi</taxon>
        <taxon>Mammalia</taxon>
        <taxon>Eutheria</taxon>
        <taxon>Euarchontoglires</taxon>
        <taxon>Glires</taxon>
        <taxon>Rodentia</taxon>
        <taxon>Myomorpha</taxon>
        <taxon>Muroidea</taxon>
        <taxon>Cricetidae</taxon>
        <taxon>Cricetinae</taxon>
        <taxon>Cricetulus</taxon>
    </lineage>
</organism>
<dbReference type="InterPro" id="IPR039938">
    <property type="entry name" value="Sp4-like"/>
</dbReference>